<accession>A0A0B4N4N2</accession>
<evidence type="ECO:0000256" key="2">
    <source>
        <dbReference type="ARBA" id="ARBA00022679"/>
    </source>
</evidence>
<dbReference type="AlphaFoldDB" id="A0A0B4N4N2"/>
<dbReference type="EMBL" id="KJ778808">
    <property type="protein sequence ID" value="AIG62842.1"/>
    <property type="molecule type" value="Genomic_DNA"/>
</dbReference>
<name>A0A0B4N4N2_ECOLX</name>
<dbReference type="PANTHER" id="PTHR34136:SF1">
    <property type="entry name" value="UDP-N-ACETYL-D-MANNOSAMINURONIC ACID TRANSFERASE"/>
    <property type="match status" value="1"/>
</dbReference>
<dbReference type="PANTHER" id="PTHR34136">
    <property type="match status" value="1"/>
</dbReference>
<dbReference type="GO" id="GO:0016758">
    <property type="term" value="F:hexosyltransferase activity"/>
    <property type="evidence" value="ECO:0007669"/>
    <property type="project" value="TreeGrafter"/>
</dbReference>
<protein>
    <submittedName>
        <fullName evidence="3">UDP-Gal:alpha-D-GlcNAc-diphosphoundecaprenol beta-1,4-galactosyltransferase</fullName>
    </submittedName>
</protein>
<keyword evidence="2 3" id="KW-0808">Transferase</keyword>
<reference evidence="3" key="1">
    <citation type="journal article" date="2016" name="PLoS ONE">
        <title>Comparison of O-Antigen Gene Clusters of All O-Serogroups of Escherichia coli and Proposal for Adopting a New Nomenclature for O-Typing.</title>
        <authorList>
            <person name="DebRoy C."/>
            <person name="Fratamico P.M."/>
            <person name="Yan X."/>
            <person name="Baranzoni G."/>
            <person name="Liu Y."/>
            <person name="Needleman D.S."/>
            <person name="Tebbs R."/>
            <person name="O'Connell C.D."/>
            <person name="Allred A."/>
            <person name="Swimley M."/>
            <person name="Mwangi M."/>
            <person name="Kapur V."/>
            <person name="Raygoza Garay J.A."/>
            <person name="Roberts E.L."/>
            <person name="Katani R."/>
        </authorList>
    </citation>
    <scope>NUCLEOTIDE SEQUENCE</scope>
    <source>
        <strain evidence="3">H 17a</strain>
    </source>
</reference>
<gene>
    <name evidence="3" type="primary">wfeD</name>
</gene>
<dbReference type="InterPro" id="IPR004629">
    <property type="entry name" value="WecG_TagA_CpsF"/>
</dbReference>
<proteinExistence type="predicted"/>
<dbReference type="Pfam" id="PF03808">
    <property type="entry name" value="Glyco_tran_WecG"/>
    <property type="match status" value="1"/>
</dbReference>
<evidence type="ECO:0000313" key="3">
    <source>
        <dbReference type="EMBL" id="AIG62842.1"/>
    </source>
</evidence>
<evidence type="ECO:0000256" key="1">
    <source>
        <dbReference type="ARBA" id="ARBA00022676"/>
    </source>
</evidence>
<sequence length="236" mass="27827">MIDDIIKKTPNVIDIMGENCSNSRVITFVNPFSYFSVKDNPRVEDIDYIFIDGILLVKLFNFTNKYNLERYSFDYSSLAGVVFNFCEREKLKVGLIGATSDEIRVATKNIKMIHPQLTVEYTHSGYFLDDQERNNIINTLAENCDVIICGMGTPVQEEFALDLKALSRNKLIFTCGGFFSQTARKPDFYYSWVKKYNLMWLQRIIMYKHVRKRFFFDYPKFVYKYIKQNLRNSSKR</sequence>
<organism evidence="3">
    <name type="scientific">Escherichia coli</name>
    <dbReference type="NCBI Taxonomy" id="562"/>
    <lineage>
        <taxon>Bacteria</taxon>
        <taxon>Pseudomonadati</taxon>
        <taxon>Pseudomonadota</taxon>
        <taxon>Gammaproteobacteria</taxon>
        <taxon>Enterobacterales</taxon>
        <taxon>Enterobacteriaceae</taxon>
        <taxon>Escherichia</taxon>
    </lineage>
</organism>
<keyword evidence="1 3" id="KW-0328">Glycosyltransferase</keyword>
<dbReference type="CDD" id="cd06533">
    <property type="entry name" value="Glyco_transf_WecG_TagA"/>
    <property type="match status" value="1"/>
</dbReference>